<organism evidence="6 7">
    <name type="scientific">Litchfieldia salsa</name>
    <dbReference type="NCBI Taxonomy" id="930152"/>
    <lineage>
        <taxon>Bacteria</taxon>
        <taxon>Bacillati</taxon>
        <taxon>Bacillota</taxon>
        <taxon>Bacilli</taxon>
        <taxon>Bacillales</taxon>
        <taxon>Bacillaceae</taxon>
        <taxon>Litchfieldia</taxon>
    </lineage>
</organism>
<dbReference type="PANTHER" id="PTHR30408">
    <property type="entry name" value="TYPE-1 RESTRICTION ENZYME ECOKI SPECIFICITY PROTEIN"/>
    <property type="match status" value="1"/>
</dbReference>
<keyword evidence="2" id="KW-0680">Restriction system</keyword>
<keyword evidence="3" id="KW-0238">DNA-binding</keyword>
<evidence type="ECO:0000313" key="6">
    <source>
        <dbReference type="EMBL" id="SDP06337.1"/>
    </source>
</evidence>
<dbReference type="GO" id="GO:0003677">
    <property type="term" value="F:DNA binding"/>
    <property type="evidence" value="ECO:0007669"/>
    <property type="project" value="UniProtKB-KW"/>
</dbReference>
<dbReference type="EMBL" id="FNJU01000001">
    <property type="protein sequence ID" value="SDP06337.1"/>
    <property type="molecule type" value="Genomic_DNA"/>
</dbReference>
<sequence>MVKKDNTLLRFMRFSNLNNWSVNFSTAIKNAFTSAESIKIGKLLTRSKDIVEIKDGVQYRRVTIRLYNKGVLLRDKEYGKNIGTKKQYKIKAGQFIVSKIDARNGAFGIVPKELEGAIITSDFLAFDVNLELVNPQYLLRLLSSESYKKLWQSLSSGATGRQRIQEEKFLNLLIYLPSLEVQNRLILSHHIMMVKSREKSNEADLVPDKVELMIYSKLGIEKNIKVKEKKSFLQLINFKSLQLWGVDKNIGFLQYKYNYYTPVSFMQNTGLFIDIFRGKSPKYDPKSSKVVLNQKCNRINDIELEHAKPVNETWLASIDNDRLTKEGDIIINSTGEGTIGRASLITKGFDGYLIDSHMLLLRVNKEKINPLFLVYQFNSSYVQDQIDFLKSAQATKQTELGLDNLKKIQFVLPELDKQKSVSREIQKEFNKAKALYKEAEDLKNSANDDFERSVFGEN</sequence>
<dbReference type="GO" id="GO:0009307">
    <property type="term" value="P:DNA restriction-modification system"/>
    <property type="evidence" value="ECO:0007669"/>
    <property type="project" value="UniProtKB-KW"/>
</dbReference>
<keyword evidence="7" id="KW-1185">Reference proteome</keyword>
<evidence type="ECO:0000313" key="7">
    <source>
        <dbReference type="Proteomes" id="UP000199159"/>
    </source>
</evidence>
<accession>A0A1H0PMK0</accession>
<evidence type="ECO:0000256" key="4">
    <source>
        <dbReference type="SAM" id="Coils"/>
    </source>
</evidence>
<proteinExistence type="inferred from homology"/>
<dbReference type="OrthoDB" id="9795776at2"/>
<dbReference type="InterPro" id="IPR000055">
    <property type="entry name" value="Restrct_endonuc_typeI_TRD"/>
</dbReference>
<evidence type="ECO:0000256" key="3">
    <source>
        <dbReference type="ARBA" id="ARBA00023125"/>
    </source>
</evidence>
<feature type="coiled-coil region" evidence="4">
    <location>
        <begin position="422"/>
        <end position="449"/>
    </location>
</feature>
<keyword evidence="4" id="KW-0175">Coiled coil</keyword>
<gene>
    <name evidence="6" type="ORF">SAMN05216565_101388</name>
</gene>
<dbReference type="PANTHER" id="PTHR30408:SF12">
    <property type="entry name" value="TYPE I RESTRICTION ENZYME MJAVIII SPECIFICITY SUBUNIT"/>
    <property type="match status" value="1"/>
</dbReference>
<dbReference type="Pfam" id="PF01420">
    <property type="entry name" value="Methylase_S"/>
    <property type="match status" value="2"/>
</dbReference>
<evidence type="ECO:0000259" key="5">
    <source>
        <dbReference type="Pfam" id="PF01420"/>
    </source>
</evidence>
<reference evidence="7" key="1">
    <citation type="submission" date="2016-10" db="EMBL/GenBank/DDBJ databases">
        <authorList>
            <person name="Varghese N."/>
            <person name="Submissions S."/>
        </authorList>
    </citation>
    <scope>NUCLEOTIDE SEQUENCE [LARGE SCALE GENOMIC DNA]</scope>
    <source>
        <strain evidence="7">IBRC-M10078</strain>
    </source>
</reference>
<dbReference type="AlphaFoldDB" id="A0A1H0PMK0"/>
<feature type="domain" description="Type I restriction modification DNA specificity" evidence="5">
    <location>
        <begin position="319"/>
        <end position="422"/>
    </location>
</feature>
<dbReference type="Proteomes" id="UP000199159">
    <property type="component" value="Unassembled WGS sequence"/>
</dbReference>
<dbReference type="STRING" id="930152.SAMN05216565_101388"/>
<dbReference type="Gene3D" id="3.90.220.20">
    <property type="entry name" value="DNA methylase specificity domains"/>
    <property type="match status" value="2"/>
</dbReference>
<protein>
    <submittedName>
        <fullName evidence="6">Type I restriction enzyme, S subunit</fullName>
    </submittedName>
</protein>
<evidence type="ECO:0000256" key="1">
    <source>
        <dbReference type="ARBA" id="ARBA00010923"/>
    </source>
</evidence>
<dbReference type="RefSeq" id="WP_090849432.1">
    <property type="nucleotide sequence ID" value="NZ_FNJU01000001.1"/>
</dbReference>
<name>A0A1H0PMK0_9BACI</name>
<dbReference type="InterPro" id="IPR044946">
    <property type="entry name" value="Restrct_endonuc_typeI_TRD_sf"/>
</dbReference>
<feature type="domain" description="Type I restriction modification DNA specificity" evidence="5">
    <location>
        <begin position="49"/>
        <end position="183"/>
    </location>
</feature>
<dbReference type="SUPFAM" id="SSF116734">
    <property type="entry name" value="DNA methylase specificity domain"/>
    <property type="match status" value="2"/>
</dbReference>
<comment type="similarity">
    <text evidence="1">Belongs to the type-I restriction system S methylase family.</text>
</comment>
<evidence type="ECO:0000256" key="2">
    <source>
        <dbReference type="ARBA" id="ARBA00022747"/>
    </source>
</evidence>
<dbReference type="InterPro" id="IPR052021">
    <property type="entry name" value="Type-I_RS_S_subunit"/>
</dbReference>